<dbReference type="SUPFAM" id="SSF56104">
    <property type="entry name" value="SAICAR synthase-like"/>
    <property type="match status" value="1"/>
</dbReference>
<accession>A0AAD8P550</accession>
<dbReference type="Pfam" id="PF01504">
    <property type="entry name" value="PIP5K"/>
    <property type="match status" value="1"/>
</dbReference>
<dbReference type="Gene3D" id="3.50.7.10">
    <property type="entry name" value="GroEL"/>
    <property type="match status" value="1"/>
</dbReference>
<dbReference type="GO" id="GO:0005524">
    <property type="term" value="F:ATP binding"/>
    <property type="evidence" value="ECO:0007669"/>
    <property type="project" value="UniProtKB-UniRule"/>
</dbReference>
<evidence type="ECO:0000259" key="10">
    <source>
        <dbReference type="PROSITE" id="PS51455"/>
    </source>
</evidence>
<dbReference type="EMBL" id="JAUHHV010000002">
    <property type="protein sequence ID" value="KAK1432361.1"/>
    <property type="molecule type" value="Genomic_DNA"/>
</dbReference>
<evidence type="ECO:0000256" key="5">
    <source>
        <dbReference type="ARBA" id="ARBA00022840"/>
    </source>
</evidence>
<keyword evidence="4 8" id="KW-0418">Kinase</keyword>
<protein>
    <recommendedName>
        <fullName evidence="1">1-phosphatidylinositol-3-phosphate 5-kinase</fullName>
        <ecNumber evidence="1">2.7.1.150</ecNumber>
    </recommendedName>
    <alternativeName>
        <fullName evidence="7">Phosphatidylinositol 3-phosphate 5-kinase type III</fullName>
    </alternativeName>
</protein>
<proteinExistence type="predicted"/>
<dbReference type="GO" id="GO:0010008">
    <property type="term" value="C:endosome membrane"/>
    <property type="evidence" value="ECO:0007669"/>
    <property type="project" value="TreeGrafter"/>
</dbReference>
<dbReference type="InterPro" id="IPR027484">
    <property type="entry name" value="PInositol-4-P-5-kinase_N"/>
</dbReference>
<dbReference type="InterPro" id="IPR027409">
    <property type="entry name" value="GroEL-like_apical_dom_sf"/>
</dbReference>
<feature type="domain" description="PIPK" evidence="10">
    <location>
        <begin position="1070"/>
        <end position="1386"/>
    </location>
</feature>
<dbReference type="InterPro" id="IPR002498">
    <property type="entry name" value="PInositol-4-P-4/5-kinase_core"/>
</dbReference>
<comment type="subunit">
    <text evidence="6">Component of the PI(3,5)P2 regulatory complex at least composed of ATG18, SAC/FIG4, FAB1 and VAC14.</text>
</comment>
<organism evidence="11 12">
    <name type="scientific">Tagetes erecta</name>
    <name type="common">African marigold</name>
    <dbReference type="NCBI Taxonomy" id="13708"/>
    <lineage>
        <taxon>Eukaryota</taxon>
        <taxon>Viridiplantae</taxon>
        <taxon>Streptophyta</taxon>
        <taxon>Embryophyta</taxon>
        <taxon>Tracheophyta</taxon>
        <taxon>Spermatophyta</taxon>
        <taxon>Magnoliopsida</taxon>
        <taxon>eudicotyledons</taxon>
        <taxon>Gunneridae</taxon>
        <taxon>Pentapetalae</taxon>
        <taxon>asterids</taxon>
        <taxon>campanulids</taxon>
        <taxon>Asterales</taxon>
        <taxon>Asteraceae</taxon>
        <taxon>Asteroideae</taxon>
        <taxon>Heliantheae alliance</taxon>
        <taxon>Tageteae</taxon>
        <taxon>Tagetes</taxon>
    </lineage>
</organism>
<dbReference type="InterPro" id="IPR002423">
    <property type="entry name" value="Cpn60/GroEL/TCP-1"/>
</dbReference>
<evidence type="ECO:0000313" key="11">
    <source>
        <dbReference type="EMBL" id="KAK1432361.1"/>
    </source>
</evidence>
<evidence type="ECO:0000256" key="3">
    <source>
        <dbReference type="ARBA" id="ARBA00022741"/>
    </source>
</evidence>
<keyword evidence="3 8" id="KW-0547">Nucleotide-binding</keyword>
<reference evidence="11" key="1">
    <citation type="journal article" date="2023" name="bioRxiv">
        <title>Improved chromosome-level genome assembly for marigold (Tagetes erecta).</title>
        <authorList>
            <person name="Jiang F."/>
            <person name="Yuan L."/>
            <person name="Wang S."/>
            <person name="Wang H."/>
            <person name="Xu D."/>
            <person name="Wang A."/>
            <person name="Fan W."/>
        </authorList>
    </citation>
    <scope>NUCLEOTIDE SEQUENCE</scope>
    <source>
        <strain evidence="11">WSJ</strain>
        <tissue evidence="11">Leaf</tissue>
    </source>
</reference>
<dbReference type="PROSITE" id="PS51455">
    <property type="entry name" value="PIPK"/>
    <property type="match status" value="1"/>
</dbReference>
<dbReference type="PANTHER" id="PTHR45748">
    <property type="entry name" value="1-PHOSPHATIDYLINOSITOL 3-PHOSPHATE 5-KINASE-RELATED"/>
    <property type="match status" value="1"/>
</dbReference>
<keyword evidence="12" id="KW-1185">Reference proteome</keyword>
<dbReference type="CDD" id="cd17300">
    <property type="entry name" value="PIPKc_PIKfyve"/>
    <property type="match status" value="1"/>
</dbReference>
<name>A0AAD8P550_TARER</name>
<evidence type="ECO:0000256" key="2">
    <source>
        <dbReference type="ARBA" id="ARBA00022679"/>
    </source>
</evidence>
<dbReference type="InterPro" id="IPR044769">
    <property type="entry name" value="PIKfyve_PIPKc"/>
</dbReference>
<evidence type="ECO:0000256" key="8">
    <source>
        <dbReference type="PROSITE-ProRule" id="PRU00781"/>
    </source>
</evidence>
<dbReference type="SUPFAM" id="SSF52029">
    <property type="entry name" value="GroEL apical domain-like"/>
    <property type="match status" value="1"/>
</dbReference>
<dbReference type="SMART" id="SM00330">
    <property type="entry name" value="PIPKc"/>
    <property type="match status" value="1"/>
</dbReference>
<evidence type="ECO:0000256" key="9">
    <source>
        <dbReference type="SAM" id="MobiDB-lite"/>
    </source>
</evidence>
<evidence type="ECO:0000256" key="1">
    <source>
        <dbReference type="ARBA" id="ARBA00012009"/>
    </source>
</evidence>
<dbReference type="Gene3D" id="3.30.800.10">
    <property type="entry name" value="Phosphatidylinositol Phosphate Kinase II Beta"/>
    <property type="match status" value="1"/>
</dbReference>
<keyword evidence="2 8" id="KW-0808">Transferase</keyword>
<sequence length="1420" mass="159884">MTHDSLISPPASSISPAVSLAKTDSTISCYNEYLVDDPSRERFLKEETRVDSFSLQQHQHYLGSGVIDSHIWFPPEPEDKEDDIEGSVANYDDDDDDDVYGDGMKWGKPSNLSSFGQEGSGSFRFREETRKALNEVMNGKFKALVEHLLKSMGISCSGNDGDNWVDTVTALSWEAASFLKPDAFEGKTMDPDGYVKVKCIATGTRSQSEVFKGLVFKKHAAHKHMPTKCKKPKLLLIKGALSVSSDGLSSFESMKLEADRVNHLIEMIEKLNPNVVLVEKTVSRDIQESIFSKGMTLVLEMKQHRLERVARCTGSPILASDNLNDQKLRQCESFYFEKIVEEHADLSESGKKPKKTLMFIEGCPTRMGFTILLKGCHSDELKKVKCVVQFAVIMAYHLILESSFVLNQRAMFSTTAPDGMTIYSNNDEETVSSVSSQPMYTNVDDTTVPIVDESSPETGLISTVDIPISSHHDENGSDNLGLEGSTLSSYERYDPIVLSGLSSLSASLKEVVGLPLFDSMGYNDVNKHSHGEANGQDSSSTEIVDIAGTEVKVGRDETDFENCEDCIQRKDDIRAVLDSESILVLMSRRNVTRGTTCKQSSFSCIKFYRNFDIPLGKFLRDNLLNQKLSCGTCNELPEAHHHYYAHHDKQLTIQVKRLPSDKHLAGENEGKLWMWSCCGQCKPFNGSLKSTKRVLVSVAARGLSFGKFLELGFSNHSSWEIPSTCGHSFYKDYLHFFGLGSMVAMFKYSTVATYSVSLPLWKVEFSNSMEGGYLKEEVEDVFQQGHSMFTEVENSLNKMENKFSGSMLKLQGPCKRFSDIKEMLQQERDQFQVDMRNLTTNSSDFCVNKWLQKPLCLNHIRWELFLHSYIWDERLYSILSSDLSTIGPQTTDESRKEQSSLEEKDNVDLEVDIEAVSYENSSPRMDTTGESKGIASEVITTEIEIESSNAVQENNEFSLISTQLADPKGWMWTPFSQIQNIHFNDYQKGYLPKYEPTNSYTSGSTIYKIITEQGSKIHFPLASGNQVVSVYEEELSSMIACALAYLNDGKISSEDINDDTKSYENAQKVSSLGSPSWSSFTSTNSDSSSLGSSSEESRFSSFDGLDILDSVANSRYIHPVVSMGRHDKKAKYSVACLFAKDFSDLRGQCGLTELDYISSLSRCKHWDAKGGKSKSFFAKTLDDRFIIKEIKNTEFCSFLGFASEYFGYMSQCFKQGNQTCLAKILGIYQVKKIKSGLKHDLMVMENITYSRKVARQYDLKGALYSRFIPAVDGGGDVLLDQNFVNDMNVSPLYVNTKAKRNLQRAVWNDTAFLYSINVMDYSLLVGVDVEKKELVCGIIDYVRQYTWDKQLENWVKSFVVPKNEMPTIISPKEYKKRFRKFIDTHLFAVPDDWCSQRSSNRCSLCGVRPHSKPQEHEEMS</sequence>
<dbReference type="Pfam" id="PF00118">
    <property type="entry name" value="Cpn60_TCP1"/>
    <property type="match status" value="1"/>
</dbReference>
<keyword evidence="5 8" id="KW-0067">ATP-binding</keyword>
<dbReference type="EC" id="2.7.1.150" evidence="1"/>
<dbReference type="PANTHER" id="PTHR45748:SF4">
    <property type="entry name" value="1-PHOSPHATIDYLINOSITOL-3-PHOSPHATE 5-KINASE FAB1D-RELATED"/>
    <property type="match status" value="1"/>
</dbReference>
<evidence type="ECO:0000256" key="6">
    <source>
        <dbReference type="ARBA" id="ARBA00023464"/>
    </source>
</evidence>
<evidence type="ECO:0000313" key="12">
    <source>
        <dbReference type="Proteomes" id="UP001229421"/>
    </source>
</evidence>
<feature type="region of interest" description="Disordered" evidence="9">
    <location>
        <begin position="1070"/>
        <end position="1098"/>
    </location>
</feature>
<gene>
    <name evidence="11" type="ORF">QVD17_09257</name>
</gene>
<dbReference type="Gene3D" id="3.30.810.10">
    <property type="entry name" value="2-Layer Sandwich"/>
    <property type="match status" value="1"/>
</dbReference>
<dbReference type="CDD" id="cd03334">
    <property type="entry name" value="Fab1_TCP"/>
    <property type="match status" value="1"/>
</dbReference>
<dbReference type="GO" id="GO:0000285">
    <property type="term" value="F:1-phosphatidylinositol-3-phosphate 5-kinase activity"/>
    <property type="evidence" value="ECO:0007669"/>
    <property type="project" value="UniProtKB-EC"/>
</dbReference>
<evidence type="ECO:0000256" key="7">
    <source>
        <dbReference type="ARBA" id="ARBA00077223"/>
    </source>
</evidence>
<dbReference type="Proteomes" id="UP001229421">
    <property type="component" value="Unassembled WGS sequence"/>
</dbReference>
<dbReference type="InterPro" id="IPR027483">
    <property type="entry name" value="PInositol-4-P-4/5-kinase_C_sf"/>
</dbReference>
<feature type="compositionally biased region" description="Low complexity" evidence="9">
    <location>
        <begin position="1070"/>
        <end position="1094"/>
    </location>
</feature>
<dbReference type="FunFam" id="3.50.7.10:FF:000007">
    <property type="entry name" value="1-phosphatidylinositol 3-phosphate 5-kinase isoform X1"/>
    <property type="match status" value="1"/>
</dbReference>
<dbReference type="GO" id="GO:0046854">
    <property type="term" value="P:phosphatidylinositol phosphate biosynthetic process"/>
    <property type="evidence" value="ECO:0007669"/>
    <property type="project" value="TreeGrafter"/>
</dbReference>
<evidence type="ECO:0000256" key="4">
    <source>
        <dbReference type="ARBA" id="ARBA00022777"/>
    </source>
</evidence>
<dbReference type="FunFam" id="3.30.810.10:FF:000001">
    <property type="entry name" value="1-phosphatidylinositol 3-phosphate 5-kinase FAB1"/>
    <property type="match status" value="1"/>
</dbReference>
<comment type="caution">
    <text evidence="11">The sequence shown here is derived from an EMBL/GenBank/DDBJ whole genome shotgun (WGS) entry which is preliminary data.</text>
</comment>